<organism evidence="2">
    <name type="scientific">Thermodesulfobacterium geofontis</name>
    <dbReference type="NCBI Taxonomy" id="1295609"/>
    <lineage>
        <taxon>Bacteria</taxon>
        <taxon>Pseudomonadati</taxon>
        <taxon>Thermodesulfobacteriota</taxon>
        <taxon>Thermodesulfobacteria</taxon>
        <taxon>Thermodesulfobacteriales</taxon>
        <taxon>Thermodesulfobacteriaceae</taxon>
        <taxon>Thermodesulfobacterium</taxon>
    </lineage>
</organism>
<dbReference type="InterPro" id="IPR050270">
    <property type="entry name" value="DegV_domain_contain"/>
</dbReference>
<proteinExistence type="predicted"/>
<accession>A0A7V6CE35</accession>
<dbReference type="NCBIfam" id="TIGR00762">
    <property type="entry name" value="DegV"/>
    <property type="match status" value="1"/>
</dbReference>
<dbReference type="InterPro" id="IPR003797">
    <property type="entry name" value="DegV"/>
</dbReference>
<dbReference type="Gene3D" id="3.30.1180.10">
    <property type="match status" value="1"/>
</dbReference>
<gene>
    <name evidence="2" type="ORF">ENM15_06470</name>
</gene>
<sequence>MYIMNIKIVTDSTWDFDDDIKREHDIEVVPLYLTIKGKRYREGIDISNDEFYELMKKGDFCPQTSQPTPFDFIEVYKKLLKNFDKILSIHISSKLSGTYNSALLAKKEIDKDNRIFVLDSQNASGALGLMVYFASVLKNEGKEILEIIDYLKRMAERVYTVFILDNLKTLEAGGRIGKAKYLLGTILNFKPVLMLKNGLIEPFGSGKIMGTNYIVPTILKFLKEHYKGGEFIGGVAHNIVNTVNMRRFDQIKDEIKKFVKVNTFLIQKFGSTITSHIGLNSIGLSFFEKFR</sequence>
<dbReference type="SUPFAM" id="SSF82549">
    <property type="entry name" value="DAK1/DegV-like"/>
    <property type="match status" value="1"/>
</dbReference>
<dbReference type="AlphaFoldDB" id="A0A7V6CE35"/>
<dbReference type="Gene3D" id="3.40.50.10170">
    <property type="match status" value="1"/>
</dbReference>
<evidence type="ECO:0000313" key="2">
    <source>
        <dbReference type="EMBL" id="HHQ16438.1"/>
    </source>
</evidence>
<dbReference type="Pfam" id="PF02645">
    <property type="entry name" value="DegV"/>
    <property type="match status" value="1"/>
</dbReference>
<comment type="caution">
    <text evidence="2">The sequence shown here is derived from an EMBL/GenBank/DDBJ whole genome shotgun (WGS) entry which is preliminary data.</text>
</comment>
<name>A0A7V6CE35_9BACT</name>
<keyword evidence="1" id="KW-0446">Lipid-binding</keyword>
<evidence type="ECO:0000256" key="1">
    <source>
        <dbReference type="ARBA" id="ARBA00023121"/>
    </source>
</evidence>
<dbReference type="InterPro" id="IPR043168">
    <property type="entry name" value="DegV_C"/>
</dbReference>
<reference evidence="2" key="1">
    <citation type="journal article" date="2020" name="mSystems">
        <title>Genome- and Community-Level Interaction Insights into Carbon Utilization and Element Cycling Functions of Hydrothermarchaeota in Hydrothermal Sediment.</title>
        <authorList>
            <person name="Zhou Z."/>
            <person name="Liu Y."/>
            <person name="Xu W."/>
            <person name="Pan J."/>
            <person name="Luo Z.H."/>
            <person name="Li M."/>
        </authorList>
    </citation>
    <scope>NUCLEOTIDE SEQUENCE [LARGE SCALE GENOMIC DNA]</scope>
    <source>
        <strain evidence="2">SpSt-106</strain>
    </source>
</reference>
<dbReference type="EMBL" id="DRWR01000108">
    <property type="protein sequence ID" value="HHQ16438.1"/>
    <property type="molecule type" value="Genomic_DNA"/>
</dbReference>
<dbReference type="PANTHER" id="PTHR33434:SF2">
    <property type="entry name" value="FATTY ACID-BINDING PROTEIN TM_1468"/>
    <property type="match status" value="1"/>
</dbReference>
<dbReference type="PROSITE" id="PS51482">
    <property type="entry name" value="DEGV"/>
    <property type="match status" value="1"/>
</dbReference>
<dbReference type="GO" id="GO:0008289">
    <property type="term" value="F:lipid binding"/>
    <property type="evidence" value="ECO:0007669"/>
    <property type="project" value="UniProtKB-KW"/>
</dbReference>
<dbReference type="PANTHER" id="PTHR33434">
    <property type="entry name" value="DEGV DOMAIN-CONTAINING PROTEIN DR_1986-RELATED"/>
    <property type="match status" value="1"/>
</dbReference>
<protein>
    <submittedName>
        <fullName evidence="2">DegV family protein</fullName>
    </submittedName>
</protein>